<dbReference type="PANTHER" id="PTHR23403:SF1">
    <property type="entry name" value="TREHALASE"/>
    <property type="match status" value="1"/>
</dbReference>
<dbReference type="Pfam" id="PF01204">
    <property type="entry name" value="Trehalase"/>
    <property type="match status" value="2"/>
</dbReference>
<keyword evidence="2" id="KW-0326">Glycosidase</keyword>
<keyword evidence="3" id="KW-0812">Transmembrane</keyword>
<keyword evidence="5" id="KW-1185">Reference proteome</keyword>
<evidence type="ECO:0000313" key="5">
    <source>
        <dbReference type="Proteomes" id="UP000824890"/>
    </source>
</evidence>
<feature type="non-terminal residue" evidence="4">
    <location>
        <position position="1"/>
    </location>
</feature>
<keyword evidence="3" id="KW-1133">Transmembrane helix</keyword>
<comment type="caution">
    <text evidence="4">The sequence shown here is derived from an EMBL/GenBank/DDBJ whole genome shotgun (WGS) entry which is preliminary data.</text>
</comment>
<sequence>IMDKSISISTNVSTTTSMEKIDQAASWLSATIISAFFASLDRCACVNLSTSHDDEDEDNEESYHRPLALSAAPHSNDTSKFIPLVMNSHKHNTSPISTLSFSSHYKYSLFATSLDLKRQRFTSPLLLIFLFLCLSFATSMAVSDSDSDSGPVVQTTPLVTFLQRVQLTALRSYSKKPDPKFYIDLSLKLPHDLSTAESAFDDLTTGSRDLSVPVEKLEKFVHEYFDDAGKDLVHHEPEDFVSDPTEFLLNVENDQVREWAREVHCLWRTLSCRVSDSVIESPDRHTLLPLPEPVIIPGSRFREVYYWDSYWVIKGLLTSKMFTTAKGLVTNLMSLVETYGYALNGARAYYTNRSQPPLLSSMVYEIYNVTKDEELVRKAIPVLLKEYEFWNSGKHKVVIRDASGNDHILSRYYAMWNMPRPESSVFDQESASRFSSTLEKQRFHRDIATAAESGCDFSTRWMRHPPNFTTMATTSVVPVDLNVFLLKMELDIAFMMEIAGDRKGSERFVKASEARKKAFETVFWNEKAAQSLRHGKLRTKTTMDAPNGWAPQQELIVTGLARSGLKEANELAEEIARRWIRSSYRVYKTSGFIHEKLNVSEFGAYGGGGEYKPQTGFGWSNGVILAFLEEFGWPSDLSIEP</sequence>
<keyword evidence="3" id="KW-0472">Membrane</keyword>
<dbReference type="InterPro" id="IPR008928">
    <property type="entry name" value="6-hairpin_glycosidase_sf"/>
</dbReference>
<accession>A0ABQ8EJH7</accession>
<dbReference type="Proteomes" id="UP000824890">
    <property type="component" value="Unassembled WGS sequence"/>
</dbReference>
<dbReference type="PANTHER" id="PTHR23403">
    <property type="entry name" value="TREHALASE"/>
    <property type="match status" value="1"/>
</dbReference>
<evidence type="ECO:0000313" key="4">
    <source>
        <dbReference type="EMBL" id="KAH0941741.1"/>
    </source>
</evidence>
<organism evidence="4 5">
    <name type="scientific">Brassica napus</name>
    <name type="common">Rape</name>
    <dbReference type="NCBI Taxonomy" id="3708"/>
    <lineage>
        <taxon>Eukaryota</taxon>
        <taxon>Viridiplantae</taxon>
        <taxon>Streptophyta</taxon>
        <taxon>Embryophyta</taxon>
        <taxon>Tracheophyta</taxon>
        <taxon>Spermatophyta</taxon>
        <taxon>Magnoliopsida</taxon>
        <taxon>eudicotyledons</taxon>
        <taxon>Gunneridae</taxon>
        <taxon>Pentapetalae</taxon>
        <taxon>rosids</taxon>
        <taxon>malvids</taxon>
        <taxon>Brassicales</taxon>
        <taxon>Brassicaceae</taxon>
        <taxon>Brassiceae</taxon>
        <taxon>Brassica</taxon>
    </lineage>
</organism>
<protein>
    <recommendedName>
        <fullName evidence="2">Trehalase</fullName>
        <ecNumber evidence="2">3.2.1.28</ecNumber>
    </recommendedName>
    <alternativeName>
        <fullName evidence="2">Alpha-trehalose glucohydrolase</fullName>
    </alternativeName>
</protein>
<evidence type="ECO:0000256" key="3">
    <source>
        <dbReference type="SAM" id="Phobius"/>
    </source>
</evidence>
<dbReference type="InterPro" id="IPR001661">
    <property type="entry name" value="Glyco_hydro_37"/>
</dbReference>
<dbReference type="EMBL" id="JAGKQM010000001">
    <property type="protein sequence ID" value="KAH0941741.1"/>
    <property type="molecule type" value="Genomic_DNA"/>
</dbReference>
<comment type="catalytic activity">
    <reaction evidence="2">
        <text>alpha,alpha-trehalose + H2O = alpha-D-glucose + beta-D-glucose</text>
        <dbReference type="Rhea" id="RHEA:32675"/>
        <dbReference type="ChEBI" id="CHEBI:15377"/>
        <dbReference type="ChEBI" id="CHEBI:15903"/>
        <dbReference type="ChEBI" id="CHEBI:16551"/>
        <dbReference type="ChEBI" id="CHEBI:17925"/>
        <dbReference type="EC" id="3.2.1.28"/>
    </reaction>
</comment>
<evidence type="ECO:0000256" key="2">
    <source>
        <dbReference type="RuleBase" id="RU361180"/>
    </source>
</evidence>
<name>A0ABQ8EJH7_BRANA</name>
<dbReference type="EC" id="3.2.1.28" evidence="2"/>
<evidence type="ECO:0000256" key="1">
    <source>
        <dbReference type="ARBA" id="ARBA00005615"/>
    </source>
</evidence>
<reference evidence="4 5" key="1">
    <citation type="submission" date="2021-05" db="EMBL/GenBank/DDBJ databases">
        <title>Genome Assembly of Synthetic Allotetraploid Brassica napus Reveals Homoeologous Exchanges between Subgenomes.</title>
        <authorList>
            <person name="Davis J.T."/>
        </authorList>
    </citation>
    <scope>NUCLEOTIDE SEQUENCE [LARGE SCALE GENOMIC DNA]</scope>
    <source>
        <strain evidence="5">cv. Da-Ae</strain>
        <tissue evidence="4">Seedling</tissue>
    </source>
</reference>
<keyword evidence="2" id="KW-0378">Hydrolase</keyword>
<dbReference type="PRINTS" id="PR00744">
    <property type="entry name" value="GLHYDRLASE37"/>
</dbReference>
<gene>
    <name evidence="4" type="ORF">HID58_001378</name>
</gene>
<dbReference type="InterPro" id="IPR012341">
    <property type="entry name" value="6hp_glycosidase-like_sf"/>
</dbReference>
<comment type="similarity">
    <text evidence="1 2">Belongs to the glycosyl hydrolase 37 family.</text>
</comment>
<dbReference type="SUPFAM" id="SSF48208">
    <property type="entry name" value="Six-hairpin glycosidases"/>
    <property type="match status" value="1"/>
</dbReference>
<dbReference type="Gene3D" id="1.50.10.10">
    <property type="match status" value="2"/>
</dbReference>
<feature type="transmembrane region" description="Helical" evidence="3">
    <location>
        <begin position="125"/>
        <end position="142"/>
    </location>
</feature>
<proteinExistence type="inferred from homology"/>